<dbReference type="GO" id="GO:0022857">
    <property type="term" value="F:transmembrane transporter activity"/>
    <property type="evidence" value="ECO:0007669"/>
    <property type="project" value="InterPro"/>
</dbReference>
<keyword evidence="4 7" id="KW-0812">Transmembrane</keyword>
<feature type="transmembrane region" description="Helical" evidence="7">
    <location>
        <begin position="243"/>
        <end position="262"/>
    </location>
</feature>
<sequence length="405" mass="42787">MSIDKRRSTLALLALAMSAFAIGTTEFISVGLLPLIAKDLQITVTTAGLTVSLYALGVTFGAPILTSVTSLMSRKSLLLWIMVIFIIGNSLAASATSIGVLLAARVISAFSHGVFMSIGSTIAADLVPENRRASAISIMFSGLTVATVTGVPFGTFIGQQYGWRMAFIIIIAVGVISFIANSILVPSDLQKGAQSSFRDQFKLVTNGRLMLLFIITALGYGGTFVVFTYLSPILQDITGFKEGTVAVILLVYGIAIAIGNMVGGKLANKNPIRALFYMFIVQAVVLFILTFTAPFKIAGLMTIFFMGLLAFMNVPGLQVYVVMLAERFVPSAVDVASALNIAAFNAGIAIGSYLGGVITDSIGLIHTSWIGALMVLGAVILTSWSRSLESKDQEVSSACVKSVIC</sequence>
<evidence type="ECO:0000256" key="7">
    <source>
        <dbReference type="SAM" id="Phobius"/>
    </source>
</evidence>
<dbReference type="PATRIC" id="fig|1117379.3.peg.3089"/>
<feature type="transmembrane region" description="Helical" evidence="7">
    <location>
        <begin position="135"/>
        <end position="157"/>
    </location>
</feature>
<evidence type="ECO:0000256" key="5">
    <source>
        <dbReference type="ARBA" id="ARBA00022989"/>
    </source>
</evidence>
<feature type="transmembrane region" description="Helical" evidence="7">
    <location>
        <begin position="335"/>
        <end position="358"/>
    </location>
</feature>
<dbReference type="PANTHER" id="PTHR43124">
    <property type="entry name" value="PURINE EFFLUX PUMP PBUE"/>
    <property type="match status" value="1"/>
</dbReference>
<keyword evidence="5 7" id="KW-1133">Transmembrane helix</keyword>
<dbReference type="PANTHER" id="PTHR43124:SF8">
    <property type="entry name" value="INNER MEMBRANE TRANSPORT PROTEIN YDHP"/>
    <property type="match status" value="1"/>
</dbReference>
<dbReference type="InterPro" id="IPR050189">
    <property type="entry name" value="MFS_Efflux_Transporters"/>
</dbReference>
<dbReference type="CDD" id="cd17324">
    <property type="entry name" value="MFS_NepI_like"/>
    <property type="match status" value="1"/>
</dbReference>
<reference evidence="9 10" key="1">
    <citation type="journal article" date="2012" name="Front. Microbiol.">
        <title>Redundancy and modularity in membrane-associated dissimilatory nitrate reduction in Bacillus.</title>
        <authorList>
            <person name="Heylen K."/>
            <person name="Keltjens J."/>
        </authorList>
    </citation>
    <scope>NUCLEOTIDE SEQUENCE [LARGE SCALE GENOMIC DNA]</scope>
    <source>
        <strain evidence="10">LMG 21833T</strain>
    </source>
</reference>
<dbReference type="Pfam" id="PF07690">
    <property type="entry name" value="MFS_1"/>
    <property type="match status" value="1"/>
</dbReference>
<dbReference type="OrthoDB" id="9788453at2"/>
<evidence type="ECO:0000256" key="4">
    <source>
        <dbReference type="ARBA" id="ARBA00022692"/>
    </source>
</evidence>
<dbReference type="SUPFAM" id="SSF103473">
    <property type="entry name" value="MFS general substrate transporter"/>
    <property type="match status" value="1"/>
</dbReference>
<feature type="transmembrane region" description="Helical" evidence="7">
    <location>
        <begin position="77"/>
        <end position="103"/>
    </location>
</feature>
<dbReference type="STRING" id="1117379.BABA_14957"/>
<feature type="transmembrane region" description="Helical" evidence="7">
    <location>
        <begin position="274"/>
        <end position="291"/>
    </location>
</feature>
<feature type="transmembrane region" description="Helical" evidence="7">
    <location>
        <begin position="209"/>
        <end position="231"/>
    </location>
</feature>
<accession>K6D2N7</accession>
<keyword evidence="2" id="KW-0813">Transport</keyword>
<dbReference type="AlphaFoldDB" id="K6D2N7"/>
<comment type="caution">
    <text evidence="9">The sequence shown here is derived from an EMBL/GenBank/DDBJ whole genome shotgun (WGS) entry which is preliminary data.</text>
</comment>
<proteinExistence type="predicted"/>
<comment type="subcellular location">
    <subcellularLocation>
        <location evidence="1">Cell membrane</location>
        <topology evidence="1">Multi-pass membrane protein</topology>
    </subcellularLocation>
</comment>
<evidence type="ECO:0000313" key="10">
    <source>
        <dbReference type="Proteomes" id="UP000006316"/>
    </source>
</evidence>
<feature type="transmembrane region" description="Helical" evidence="7">
    <location>
        <begin position="45"/>
        <end position="65"/>
    </location>
</feature>
<evidence type="ECO:0000256" key="1">
    <source>
        <dbReference type="ARBA" id="ARBA00004651"/>
    </source>
</evidence>
<dbReference type="Gene3D" id="1.20.1250.20">
    <property type="entry name" value="MFS general substrate transporter like domains"/>
    <property type="match status" value="1"/>
</dbReference>
<dbReference type="RefSeq" id="WP_007085987.1">
    <property type="nucleotide sequence ID" value="NZ_AJLS01000114.1"/>
</dbReference>
<organism evidence="9 10">
    <name type="scientific">Neobacillus bataviensis LMG 21833</name>
    <dbReference type="NCBI Taxonomy" id="1117379"/>
    <lineage>
        <taxon>Bacteria</taxon>
        <taxon>Bacillati</taxon>
        <taxon>Bacillota</taxon>
        <taxon>Bacilli</taxon>
        <taxon>Bacillales</taxon>
        <taxon>Bacillaceae</taxon>
        <taxon>Neobacillus</taxon>
    </lineage>
</organism>
<evidence type="ECO:0000313" key="9">
    <source>
        <dbReference type="EMBL" id="EKN66767.1"/>
    </source>
</evidence>
<feature type="transmembrane region" description="Helical" evidence="7">
    <location>
        <begin position="297"/>
        <end position="323"/>
    </location>
</feature>
<protein>
    <submittedName>
        <fullName evidence="9">Putative transporter</fullName>
    </submittedName>
</protein>
<dbReference type="InterPro" id="IPR036259">
    <property type="entry name" value="MFS_trans_sf"/>
</dbReference>
<keyword evidence="6 7" id="KW-0472">Membrane</keyword>
<evidence type="ECO:0000256" key="2">
    <source>
        <dbReference type="ARBA" id="ARBA00022448"/>
    </source>
</evidence>
<feature type="transmembrane region" description="Helical" evidence="7">
    <location>
        <begin position="364"/>
        <end position="384"/>
    </location>
</feature>
<evidence type="ECO:0000256" key="6">
    <source>
        <dbReference type="ARBA" id="ARBA00023136"/>
    </source>
</evidence>
<dbReference type="InterPro" id="IPR011701">
    <property type="entry name" value="MFS"/>
</dbReference>
<dbReference type="eggNOG" id="COG2814">
    <property type="taxonomic scope" value="Bacteria"/>
</dbReference>
<dbReference type="GO" id="GO:0005886">
    <property type="term" value="C:plasma membrane"/>
    <property type="evidence" value="ECO:0007669"/>
    <property type="project" value="UniProtKB-SubCell"/>
</dbReference>
<gene>
    <name evidence="9" type="ORF">BABA_14957</name>
</gene>
<dbReference type="PROSITE" id="PS50850">
    <property type="entry name" value="MFS"/>
    <property type="match status" value="1"/>
</dbReference>
<feature type="transmembrane region" description="Helical" evidence="7">
    <location>
        <begin position="109"/>
        <end position="128"/>
    </location>
</feature>
<feature type="transmembrane region" description="Helical" evidence="7">
    <location>
        <begin position="163"/>
        <end position="189"/>
    </location>
</feature>
<evidence type="ECO:0000259" key="8">
    <source>
        <dbReference type="PROSITE" id="PS50850"/>
    </source>
</evidence>
<feature type="domain" description="Major facilitator superfamily (MFS) profile" evidence="8">
    <location>
        <begin position="11"/>
        <end position="389"/>
    </location>
</feature>
<keyword evidence="3" id="KW-1003">Cell membrane</keyword>
<dbReference type="InterPro" id="IPR020846">
    <property type="entry name" value="MFS_dom"/>
</dbReference>
<evidence type="ECO:0000256" key="3">
    <source>
        <dbReference type="ARBA" id="ARBA00022475"/>
    </source>
</evidence>
<name>K6D2N7_9BACI</name>
<dbReference type="EMBL" id="AJLS01000114">
    <property type="protein sequence ID" value="EKN66767.1"/>
    <property type="molecule type" value="Genomic_DNA"/>
</dbReference>
<keyword evidence="10" id="KW-1185">Reference proteome</keyword>
<dbReference type="Proteomes" id="UP000006316">
    <property type="component" value="Unassembled WGS sequence"/>
</dbReference>